<dbReference type="AlphaFoldDB" id="A0A0D1WRV0"/>
<accession>A0A0D1WRV0</accession>
<evidence type="ECO:0000313" key="3">
    <source>
        <dbReference type="EMBL" id="KIV91900.1"/>
    </source>
</evidence>
<dbReference type="InterPro" id="IPR002347">
    <property type="entry name" value="SDR_fam"/>
</dbReference>
<evidence type="ECO:0000256" key="2">
    <source>
        <dbReference type="ARBA" id="ARBA00022857"/>
    </source>
</evidence>
<keyword evidence="4" id="KW-1185">Reference proteome</keyword>
<dbReference type="EMBL" id="KN847523">
    <property type="protein sequence ID" value="KIV91900.1"/>
    <property type="molecule type" value="Genomic_DNA"/>
</dbReference>
<protein>
    <submittedName>
        <fullName evidence="3">Uncharacterized protein</fullName>
    </submittedName>
</protein>
<dbReference type="RefSeq" id="XP_016223474.1">
    <property type="nucleotide sequence ID" value="XM_016371181.1"/>
</dbReference>
<sequence>MGATTHLPAAATLPGVGLVTGGASGIGRAVAIGLAQAGCTRIAVLDINAAGLREVKSTIESGNPDINVLALPCNTSSESEVIETFKTVLEKFQRVDYAINCAGIAGTPGPTDQCLTPDFDRTIAINLRGVFLCAREELRVMKSQAIDSEIYPGIPAARSQRGAIVNVASGLAVVALPNCPAYCASKAGVLALSKADAIDYALYKIRVNAVLPGIVETPMVTGSESTRENLDSHAVKVMTPMKRWGQTDELADACLFLCSNNASFITGVGLPVDGGYLAV</sequence>
<dbReference type="Proteomes" id="UP000054302">
    <property type="component" value="Unassembled WGS sequence"/>
</dbReference>
<gene>
    <name evidence="3" type="ORF">PV10_06390</name>
</gene>
<dbReference type="GeneID" id="27324235"/>
<dbReference type="InterPro" id="IPR036291">
    <property type="entry name" value="NAD(P)-bd_dom_sf"/>
</dbReference>
<dbReference type="CDD" id="cd05233">
    <property type="entry name" value="SDR_c"/>
    <property type="match status" value="1"/>
</dbReference>
<comment type="similarity">
    <text evidence="1">Belongs to the short-chain dehydrogenases/reductases (SDR) family.</text>
</comment>
<proteinExistence type="inferred from homology"/>
<dbReference type="HOGENOM" id="CLU_010194_1_0_1"/>
<dbReference type="SUPFAM" id="SSF51735">
    <property type="entry name" value="NAD(P)-binding Rossmann-fold domains"/>
    <property type="match status" value="1"/>
</dbReference>
<keyword evidence="2" id="KW-0521">NADP</keyword>
<dbReference type="OrthoDB" id="5840532at2759"/>
<dbReference type="GO" id="GO:0016616">
    <property type="term" value="F:oxidoreductase activity, acting on the CH-OH group of donors, NAD or NADP as acceptor"/>
    <property type="evidence" value="ECO:0007669"/>
    <property type="project" value="TreeGrafter"/>
</dbReference>
<dbReference type="Pfam" id="PF13561">
    <property type="entry name" value="adh_short_C2"/>
    <property type="match status" value="1"/>
</dbReference>
<dbReference type="FunFam" id="3.40.50.720:FF:000084">
    <property type="entry name" value="Short-chain dehydrogenase reductase"/>
    <property type="match status" value="1"/>
</dbReference>
<name>A0A0D1WRV0_EXOME</name>
<dbReference type="OMA" id="VWDTTMA"/>
<evidence type="ECO:0000313" key="4">
    <source>
        <dbReference type="Proteomes" id="UP000054302"/>
    </source>
</evidence>
<dbReference type="PRINTS" id="PR00081">
    <property type="entry name" value="GDHRDH"/>
</dbReference>
<reference evidence="3 4" key="1">
    <citation type="submission" date="2015-01" db="EMBL/GenBank/DDBJ databases">
        <title>The Genome Sequence of Exophiala mesophila CBS40295.</title>
        <authorList>
            <consortium name="The Broad Institute Genomics Platform"/>
            <person name="Cuomo C."/>
            <person name="de Hoog S."/>
            <person name="Gorbushina A."/>
            <person name="Stielow B."/>
            <person name="Teixiera M."/>
            <person name="Abouelleil A."/>
            <person name="Chapman S.B."/>
            <person name="Priest M."/>
            <person name="Young S.K."/>
            <person name="Wortman J."/>
            <person name="Nusbaum C."/>
            <person name="Birren B."/>
        </authorList>
    </citation>
    <scope>NUCLEOTIDE SEQUENCE [LARGE SCALE GENOMIC DNA]</scope>
    <source>
        <strain evidence="3 4">CBS 40295</strain>
    </source>
</reference>
<dbReference type="PRINTS" id="PR00080">
    <property type="entry name" value="SDRFAMILY"/>
</dbReference>
<dbReference type="PANTHER" id="PTHR42760">
    <property type="entry name" value="SHORT-CHAIN DEHYDROGENASES/REDUCTASES FAMILY MEMBER"/>
    <property type="match status" value="1"/>
</dbReference>
<evidence type="ECO:0000256" key="1">
    <source>
        <dbReference type="ARBA" id="ARBA00006484"/>
    </source>
</evidence>
<dbReference type="Gene3D" id="3.40.50.720">
    <property type="entry name" value="NAD(P)-binding Rossmann-like Domain"/>
    <property type="match status" value="1"/>
</dbReference>
<dbReference type="VEuPathDB" id="FungiDB:PV10_06390"/>
<organism evidence="3 4">
    <name type="scientific">Exophiala mesophila</name>
    <name type="common">Black yeast-like fungus</name>
    <dbReference type="NCBI Taxonomy" id="212818"/>
    <lineage>
        <taxon>Eukaryota</taxon>
        <taxon>Fungi</taxon>
        <taxon>Dikarya</taxon>
        <taxon>Ascomycota</taxon>
        <taxon>Pezizomycotina</taxon>
        <taxon>Eurotiomycetes</taxon>
        <taxon>Chaetothyriomycetidae</taxon>
        <taxon>Chaetothyriales</taxon>
        <taxon>Herpotrichiellaceae</taxon>
        <taxon>Exophiala</taxon>
    </lineage>
</organism>